<dbReference type="Proteomes" id="UP000233248">
    <property type="component" value="Unassembled WGS sequence"/>
</dbReference>
<name>A0A2N1J4Z5_9BACT</name>
<organism evidence="2 3">
    <name type="scientific">Malaciobacter halophilus</name>
    <dbReference type="NCBI Taxonomy" id="197482"/>
    <lineage>
        <taxon>Bacteria</taxon>
        <taxon>Pseudomonadati</taxon>
        <taxon>Campylobacterota</taxon>
        <taxon>Epsilonproteobacteria</taxon>
        <taxon>Campylobacterales</taxon>
        <taxon>Arcobacteraceae</taxon>
        <taxon>Malaciobacter</taxon>
    </lineage>
</organism>
<dbReference type="KEGG" id="ahs:AHALO_1225"/>
<dbReference type="SUPFAM" id="SSF54909">
    <property type="entry name" value="Dimeric alpha+beta barrel"/>
    <property type="match status" value="1"/>
</dbReference>
<dbReference type="EMBL" id="NXIF01000011">
    <property type="protein sequence ID" value="PKI81631.1"/>
    <property type="molecule type" value="Genomic_DNA"/>
</dbReference>
<dbReference type="InterPro" id="IPR050744">
    <property type="entry name" value="AI-2_Isomerase_LsrG"/>
</dbReference>
<dbReference type="AlphaFoldDB" id="A0A2N1J4Z5"/>
<dbReference type="Pfam" id="PF03992">
    <property type="entry name" value="ABM"/>
    <property type="match status" value="1"/>
</dbReference>
<dbReference type="OrthoDB" id="287932at2"/>
<reference evidence="2 3" key="1">
    <citation type="submission" date="2017-09" db="EMBL/GenBank/DDBJ databases">
        <title>Genomics of the genus Arcobacter.</title>
        <authorList>
            <person name="Perez-Cataluna A."/>
            <person name="Figueras M.J."/>
            <person name="Salas-Masso N."/>
        </authorList>
    </citation>
    <scope>NUCLEOTIDE SEQUENCE [LARGE SCALE GENOMIC DNA]</scope>
    <source>
        <strain evidence="2 3">DSM 18005</strain>
    </source>
</reference>
<dbReference type="PANTHER" id="PTHR33336">
    <property type="entry name" value="QUINOL MONOOXYGENASE YGIN-RELATED"/>
    <property type="match status" value="1"/>
</dbReference>
<sequence>MKTTVFIFATLHPKKDSFEKVSEIIKSIIDNTRKEVGCIEFNLYEDFEKKKLYLYEQWRDELSITKHFTYDYTLKAIANLKDYQEKETDVIKMKKIK</sequence>
<evidence type="ECO:0000313" key="3">
    <source>
        <dbReference type="Proteomes" id="UP000233248"/>
    </source>
</evidence>
<proteinExistence type="predicted"/>
<dbReference type="RefSeq" id="WP_099344667.1">
    <property type="nucleotide sequence ID" value="NZ_CP031218.1"/>
</dbReference>
<dbReference type="GO" id="GO:0003824">
    <property type="term" value="F:catalytic activity"/>
    <property type="evidence" value="ECO:0007669"/>
    <property type="project" value="TreeGrafter"/>
</dbReference>
<dbReference type="InterPro" id="IPR007138">
    <property type="entry name" value="ABM_dom"/>
</dbReference>
<keyword evidence="3" id="KW-1185">Reference proteome</keyword>
<dbReference type="PANTHER" id="PTHR33336:SF15">
    <property type="entry name" value="ABM DOMAIN-CONTAINING PROTEIN"/>
    <property type="match status" value="1"/>
</dbReference>
<protein>
    <recommendedName>
        <fullName evidence="1">ABM domain-containing protein</fullName>
    </recommendedName>
</protein>
<dbReference type="Gene3D" id="3.30.70.100">
    <property type="match status" value="1"/>
</dbReference>
<feature type="domain" description="ABM" evidence="1">
    <location>
        <begin position="5"/>
        <end position="97"/>
    </location>
</feature>
<comment type="caution">
    <text evidence="2">The sequence shown here is derived from an EMBL/GenBank/DDBJ whole genome shotgun (WGS) entry which is preliminary data.</text>
</comment>
<dbReference type="InterPro" id="IPR011008">
    <property type="entry name" value="Dimeric_a/b-barrel"/>
</dbReference>
<accession>A0A2N1J4Z5</accession>
<gene>
    <name evidence="2" type="ORF">CP960_03305</name>
</gene>
<evidence type="ECO:0000313" key="2">
    <source>
        <dbReference type="EMBL" id="PKI81631.1"/>
    </source>
</evidence>
<evidence type="ECO:0000259" key="1">
    <source>
        <dbReference type="PROSITE" id="PS51725"/>
    </source>
</evidence>
<dbReference type="PROSITE" id="PS51725">
    <property type="entry name" value="ABM"/>
    <property type="match status" value="1"/>
</dbReference>